<evidence type="ECO:0000313" key="1">
    <source>
        <dbReference type="EMBL" id="MBJ3786402.1"/>
    </source>
</evidence>
<evidence type="ECO:0000313" key="2">
    <source>
        <dbReference type="Proteomes" id="UP000602124"/>
    </source>
</evidence>
<protein>
    <submittedName>
        <fullName evidence="1">Uncharacterized protein</fullName>
    </submittedName>
</protein>
<dbReference type="Proteomes" id="UP000602124">
    <property type="component" value="Unassembled WGS sequence"/>
</dbReference>
<reference evidence="1" key="1">
    <citation type="submission" date="2020-12" db="EMBL/GenBank/DDBJ databases">
        <title>Devosia sp. MSA67 isolated from Mo River.</title>
        <authorList>
            <person name="Ma F."/>
            <person name="Zi Z."/>
        </authorList>
    </citation>
    <scope>NUCLEOTIDE SEQUENCE</scope>
    <source>
        <strain evidence="1">MSA67</strain>
    </source>
</reference>
<dbReference type="RefSeq" id="WP_198877592.1">
    <property type="nucleotide sequence ID" value="NZ_JAEKMH010000004.1"/>
</dbReference>
<organism evidence="1 2">
    <name type="scientific">Devosia sediminis</name>
    <dbReference type="NCBI Taxonomy" id="2798801"/>
    <lineage>
        <taxon>Bacteria</taxon>
        <taxon>Pseudomonadati</taxon>
        <taxon>Pseudomonadota</taxon>
        <taxon>Alphaproteobacteria</taxon>
        <taxon>Hyphomicrobiales</taxon>
        <taxon>Devosiaceae</taxon>
        <taxon>Devosia</taxon>
    </lineage>
</organism>
<name>A0A934J204_9HYPH</name>
<proteinExistence type="predicted"/>
<keyword evidence="2" id="KW-1185">Reference proteome</keyword>
<sequence>MFATSLGGATPLFDLNDAKASRLFHEHRKLGNNAKNYISAHPKLMGLGDDPVVQHLLASAGFSPVDAYVIRLAAEGRMITAICVPTRIWRHEDCRLELHEVKKEARALRTNCILVPQRWLRAETRSAVARVVAQARNTRFTRAQMDAVLEHLRKTRISTIAETAHALVDHSDPIGVVLAMAGQGMVDLDRSTPLHPGTWASTRL</sequence>
<dbReference type="EMBL" id="JAEKMH010000004">
    <property type="protein sequence ID" value="MBJ3786402.1"/>
    <property type="molecule type" value="Genomic_DNA"/>
</dbReference>
<gene>
    <name evidence="1" type="ORF">JEQ47_16875</name>
</gene>
<accession>A0A934J204</accession>
<dbReference type="AlphaFoldDB" id="A0A934J204"/>
<comment type="caution">
    <text evidence="1">The sequence shown here is derived from an EMBL/GenBank/DDBJ whole genome shotgun (WGS) entry which is preliminary data.</text>
</comment>